<proteinExistence type="predicted"/>
<dbReference type="PANTHER" id="PTHR34415">
    <property type="entry name" value="INTEGRASE CATALYTIC DOMAIN-CONTAINING PROTEIN"/>
    <property type="match status" value="1"/>
</dbReference>
<dbReference type="EMBL" id="JNBS01000552">
    <property type="protein sequence ID" value="OQS04778.1"/>
    <property type="molecule type" value="Genomic_DNA"/>
</dbReference>
<dbReference type="STRING" id="74557.A0A1W0A3G5"/>
<gene>
    <name evidence="1" type="ORF">THRCLA_20798</name>
</gene>
<name>A0A1W0A3G5_9STRA</name>
<comment type="caution">
    <text evidence="1">The sequence shown here is derived from an EMBL/GenBank/DDBJ whole genome shotgun (WGS) entry which is preliminary data.</text>
</comment>
<accession>A0A1W0A3G5</accession>
<evidence type="ECO:0000313" key="2">
    <source>
        <dbReference type="Proteomes" id="UP000243217"/>
    </source>
</evidence>
<dbReference type="AlphaFoldDB" id="A0A1W0A3G5"/>
<protein>
    <submittedName>
        <fullName evidence="1">Uncharacterized protein</fullName>
    </submittedName>
</protein>
<dbReference type="OrthoDB" id="69592at2759"/>
<dbReference type="Proteomes" id="UP000243217">
    <property type="component" value="Unassembled WGS sequence"/>
</dbReference>
<dbReference type="PANTHER" id="PTHR34415:SF1">
    <property type="entry name" value="INTEGRASE CATALYTIC DOMAIN-CONTAINING PROTEIN"/>
    <property type="match status" value="1"/>
</dbReference>
<sequence>MAAIASDSEKSENEEYMTQNTKVVQLVNYACCAKRCIFGRTEEMELFLQSLDAMSKELRNACILTSLSISISMERKRKSRSKGVRARYAYFMPYLGAVCKQAFEACFEISTGSLNKLRKQVSTSIVPKKHGNLSNQNAKSIDYDALKTWLIQTASTIGQPIAVRRKTRSKLEDGSVNVQYHTEQVYVLPPAMTYDKLHADYLSHLATLSDEHTRVPSEKSFRQFIKSSVPNIRMADAKTFVLLAGCLRGFFGAGASSSLSTCFRFEDALGFRAAGAFFFGTAISTLASLSESSAY</sequence>
<reference evidence="1 2" key="1">
    <citation type="journal article" date="2014" name="Genome Biol. Evol.">
        <title>The secreted proteins of Achlya hypogyna and Thraustotheca clavata identify the ancestral oomycete secretome and reveal gene acquisitions by horizontal gene transfer.</title>
        <authorList>
            <person name="Misner I."/>
            <person name="Blouin N."/>
            <person name="Leonard G."/>
            <person name="Richards T.A."/>
            <person name="Lane C.E."/>
        </authorList>
    </citation>
    <scope>NUCLEOTIDE SEQUENCE [LARGE SCALE GENOMIC DNA]</scope>
    <source>
        <strain evidence="1 2">ATCC 34112</strain>
    </source>
</reference>
<evidence type="ECO:0000313" key="1">
    <source>
        <dbReference type="EMBL" id="OQS04778.1"/>
    </source>
</evidence>
<organism evidence="1 2">
    <name type="scientific">Thraustotheca clavata</name>
    <dbReference type="NCBI Taxonomy" id="74557"/>
    <lineage>
        <taxon>Eukaryota</taxon>
        <taxon>Sar</taxon>
        <taxon>Stramenopiles</taxon>
        <taxon>Oomycota</taxon>
        <taxon>Saprolegniomycetes</taxon>
        <taxon>Saprolegniales</taxon>
        <taxon>Achlyaceae</taxon>
        <taxon>Thraustotheca</taxon>
    </lineage>
</organism>
<keyword evidence="2" id="KW-1185">Reference proteome</keyword>